<feature type="transmembrane region" description="Helical" evidence="1">
    <location>
        <begin position="64"/>
        <end position="82"/>
    </location>
</feature>
<feature type="transmembrane region" description="Helical" evidence="1">
    <location>
        <begin position="88"/>
        <end position="107"/>
    </location>
</feature>
<keyword evidence="3" id="KW-1185">Reference proteome</keyword>
<accession>A0AAU8PUP1</accession>
<evidence type="ECO:0000313" key="3">
    <source>
        <dbReference type="Proteomes" id="UP000009229"/>
    </source>
</evidence>
<feature type="transmembrane region" description="Helical" evidence="1">
    <location>
        <begin position="119"/>
        <end position="137"/>
    </location>
</feature>
<dbReference type="RefSeq" id="WP_013823335.1">
    <property type="nucleotide sequence ID" value="NC_015573.1"/>
</dbReference>
<evidence type="ECO:0000313" key="2">
    <source>
        <dbReference type="EMBL" id="AEG15821.1"/>
    </source>
</evidence>
<protein>
    <submittedName>
        <fullName evidence="2">Uncharacterized protein</fullName>
    </submittedName>
</protein>
<dbReference type="EMBL" id="CP002770">
    <property type="protein sequence ID" value="AEG15821.1"/>
    <property type="molecule type" value="Genomic_DNA"/>
</dbReference>
<keyword evidence="1" id="KW-0812">Transmembrane</keyword>
<dbReference type="InterPro" id="IPR048147">
    <property type="entry name" value="CBO0543-like"/>
</dbReference>
<keyword evidence="1" id="KW-0472">Membrane</keyword>
<dbReference type="AlphaFoldDB" id="A0AAU8PUP1"/>
<name>A0AAU8PUP1_DESK7</name>
<organism evidence="2 3">
    <name type="scientific">Desulfofundulus kuznetsovii (strain DSM 6115 / VKM B-1805 / 17)</name>
    <name type="common">Desulfotomaculum kuznetsovii</name>
    <dbReference type="NCBI Taxonomy" id="760568"/>
    <lineage>
        <taxon>Bacteria</taxon>
        <taxon>Bacillati</taxon>
        <taxon>Bacillota</taxon>
        <taxon>Clostridia</taxon>
        <taxon>Eubacteriales</taxon>
        <taxon>Peptococcaceae</taxon>
        <taxon>Desulfofundulus</taxon>
    </lineage>
</organism>
<dbReference type="Proteomes" id="UP000009229">
    <property type="component" value="Chromosome"/>
</dbReference>
<feature type="transmembrane region" description="Helical" evidence="1">
    <location>
        <begin position="27"/>
        <end position="52"/>
    </location>
</feature>
<sequence length="147" mass="16724">MAWLIWFVFSLGLSILAAGKKGWLQFWPVGLVALVVVYVLDSALVNLGAFSYRYGVPALGGLPLLYFLSVFPNGIILARFYPPRRRLRLPYVLVVAVLFLFMEWLMIITGNFRHLHWTLEYSLVLNAIGMILVLWLGEWLGVIKPGE</sequence>
<proteinExistence type="predicted"/>
<dbReference type="KEGG" id="dku:Desku_2285"/>
<evidence type="ECO:0000256" key="1">
    <source>
        <dbReference type="SAM" id="Phobius"/>
    </source>
</evidence>
<gene>
    <name evidence="2" type="ordered locus">Desku_2285</name>
</gene>
<dbReference type="NCBIfam" id="NF041644">
    <property type="entry name" value="CBO0543_fam"/>
    <property type="match status" value="1"/>
</dbReference>
<reference evidence="3" key="1">
    <citation type="submission" date="2011-05" db="EMBL/GenBank/DDBJ databases">
        <title>Complete sequence of Desulfotomaculum kuznetsovii DSM 6115.</title>
        <authorList>
            <person name="Lucas S."/>
            <person name="Han J."/>
            <person name="Lapidus A."/>
            <person name="Cheng J.-F."/>
            <person name="Goodwin L."/>
            <person name="Pitluck S."/>
            <person name="Peters L."/>
            <person name="Mikhailova N."/>
            <person name="Lu M."/>
            <person name="Saunders E."/>
            <person name="Han C."/>
            <person name="Tapia R."/>
            <person name="Land M."/>
            <person name="Hauser L."/>
            <person name="Kyrpides N."/>
            <person name="Ivanova N."/>
            <person name="Pagani I."/>
            <person name="Nazina T."/>
            <person name="Ivanova A."/>
            <person name="Parshina S."/>
            <person name="Kuever J."/>
            <person name="Muyzer G."/>
            <person name="Plugge C."/>
            <person name="Stams A."/>
            <person name="Woyke T."/>
        </authorList>
    </citation>
    <scope>NUCLEOTIDE SEQUENCE [LARGE SCALE GENOMIC DNA]</scope>
    <source>
        <strain evidence="3">DSM 6115 / VKM B-1805 / 17</strain>
    </source>
</reference>
<keyword evidence="1" id="KW-1133">Transmembrane helix</keyword>